<evidence type="ECO:0000313" key="2">
    <source>
        <dbReference type="EMBL" id="KAF7336232.1"/>
    </source>
</evidence>
<dbReference type="AlphaFoldDB" id="A0A8H6X8U8"/>
<feature type="transmembrane region" description="Helical" evidence="1">
    <location>
        <begin position="50"/>
        <end position="68"/>
    </location>
</feature>
<keyword evidence="1" id="KW-1133">Transmembrane helix</keyword>
<evidence type="ECO:0000256" key="1">
    <source>
        <dbReference type="SAM" id="Phobius"/>
    </source>
</evidence>
<accession>A0A8H6X8U8</accession>
<keyword evidence="3" id="KW-1185">Reference proteome</keyword>
<reference evidence="2" key="1">
    <citation type="submission" date="2020-05" db="EMBL/GenBank/DDBJ databases">
        <title>Mycena genomes resolve the evolution of fungal bioluminescence.</title>
        <authorList>
            <person name="Tsai I.J."/>
        </authorList>
    </citation>
    <scope>NUCLEOTIDE SEQUENCE</scope>
    <source>
        <strain evidence="2">CCC161011</strain>
    </source>
</reference>
<evidence type="ECO:0000313" key="3">
    <source>
        <dbReference type="Proteomes" id="UP000620124"/>
    </source>
</evidence>
<keyword evidence="1" id="KW-0812">Transmembrane</keyword>
<sequence>MRSIKSGSKAPNQLPRLILHSIFHLHSVPRSSTPSFSLSSSSLNIMVRKFRFFVAALAAAVTVTALPLSRRVKTVSVDADGNLTVNDVPSDASIAAQQVARAAGVDISASVAAASSSAAAVAATHTQNPLDPIQTPLANQLLTPEQLGQLSGLRAKLALDQQFGDTEAAIDDQDGISELLSLNSGEGF</sequence>
<dbReference type="EMBL" id="JACAZI010000023">
    <property type="protein sequence ID" value="KAF7336232.1"/>
    <property type="molecule type" value="Genomic_DNA"/>
</dbReference>
<gene>
    <name evidence="2" type="ORF">MVEN_02171100</name>
</gene>
<comment type="caution">
    <text evidence="2">The sequence shown here is derived from an EMBL/GenBank/DDBJ whole genome shotgun (WGS) entry which is preliminary data.</text>
</comment>
<proteinExistence type="predicted"/>
<name>A0A8H6X8U8_9AGAR</name>
<organism evidence="2 3">
    <name type="scientific">Mycena venus</name>
    <dbReference type="NCBI Taxonomy" id="2733690"/>
    <lineage>
        <taxon>Eukaryota</taxon>
        <taxon>Fungi</taxon>
        <taxon>Dikarya</taxon>
        <taxon>Basidiomycota</taxon>
        <taxon>Agaricomycotina</taxon>
        <taxon>Agaricomycetes</taxon>
        <taxon>Agaricomycetidae</taxon>
        <taxon>Agaricales</taxon>
        <taxon>Marasmiineae</taxon>
        <taxon>Mycenaceae</taxon>
        <taxon>Mycena</taxon>
    </lineage>
</organism>
<dbReference type="Proteomes" id="UP000620124">
    <property type="component" value="Unassembled WGS sequence"/>
</dbReference>
<keyword evidence="1" id="KW-0472">Membrane</keyword>
<protein>
    <submittedName>
        <fullName evidence="2">Uncharacterized protein</fullName>
    </submittedName>
</protein>